<keyword evidence="2" id="KW-1185">Reference proteome</keyword>
<evidence type="ECO:0000313" key="2">
    <source>
        <dbReference type="Proteomes" id="UP000662314"/>
    </source>
</evidence>
<dbReference type="EMBL" id="JAECZA010000005">
    <property type="protein sequence ID" value="MBH8571955.1"/>
    <property type="molecule type" value="Genomic_DNA"/>
</dbReference>
<dbReference type="AlphaFoldDB" id="A0A8J7I258"/>
<name>A0A8J7I258_9NOST</name>
<proteinExistence type="predicted"/>
<reference evidence="1 2" key="1">
    <citation type="journal article" date="2021" name="Int. J. Syst. Evol. Microbiol.">
        <title>Amazonocrinis nigriterrae gen. nov., sp. nov., Atlanticothrix silvestris gen. nov., sp. nov. and Dendronalium phyllosphericum gen. nov., sp. nov., nostocacean cyanobacteria from Brazilian environments.</title>
        <authorList>
            <person name="Alvarenga D.O."/>
            <person name="Andreote A.P.D."/>
            <person name="Branco L.H.Z."/>
            <person name="Delbaje E."/>
            <person name="Cruz R.B."/>
            <person name="Varani A.M."/>
            <person name="Fiore M.F."/>
        </authorList>
    </citation>
    <scope>NUCLEOTIDE SEQUENCE [LARGE SCALE GENOMIC DNA]</scope>
    <source>
        <strain evidence="1 2">CENA369</strain>
    </source>
</reference>
<sequence>MLFCKINVFNLVIAVVTPFRTIAIAQSLTATRFLLSNATCVTVGEPAQRSGSTLREAAEASTALSTLLYL</sequence>
<comment type="caution">
    <text evidence="1">The sequence shown here is derived from an EMBL/GenBank/DDBJ whole genome shotgun (WGS) entry which is preliminary data.</text>
</comment>
<dbReference type="Proteomes" id="UP000662314">
    <property type="component" value="Unassembled WGS sequence"/>
</dbReference>
<protein>
    <submittedName>
        <fullName evidence="1">Uncharacterized protein</fullName>
    </submittedName>
</protein>
<gene>
    <name evidence="1" type="ORF">I8752_02685</name>
</gene>
<dbReference type="RefSeq" id="WP_214430791.1">
    <property type="nucleotide sequence ID" value="NZ_CAWPUQ010000284.1"/>
</dbReference>
<evidence type="ECO:0000313" key="1">
    <source>
        <dbReference type="EMBL" id="MBH8571955.1"/>
    </source>
</evidence>
<accession>A0A8J7I258</accession>
<organism evidence="1 2">
    <name type="scientific">Dendronalium phyllosphericum CENA369</name>
    <dbReference type="NCBI Taxonomy" id="1725256"/>
    <lineage>
        <taxon>Bacteria</taxon>
        <taxon>Bacillati</taxon>
        <taxon>Cyanobacteriota</taxon>
        <taxon>Cyanophyceae</taxon>
        <taxon>Nostocales</taxon>
        <taxon>Nostocaceae</taxon>
        <taxon>Dendronalium</taxon>
        <taxon>Dendronalium phyllosphericum</taxon>
    </lineage>
</organism>